<dbReference type="GO" id="GO:0016491">
    <property type="term" value="F:oxidoreductase activity"/>
    <property type="evidence" value="ECO:0007669"/>
    <property type="project" value="UniProtKB-KW"/>
</dbReference>
<dbReference type="SUPFAM" id="SSF51735">
    <property type="entry name" value="NAD(P)-binding Rossmann-fold domains"/>
    <property type="match status" value="1"/>
</dbReference>
<dbReference type="Gene3D" id="3.40.50.720">
    <property type="entry name" value="NAD(P)-binding Rossmann-like Domain"/>
    <property type="match status" value="1"/>
</dbReference>
<dbReference type="PRINTS" id="PR00081">
    <property type="entry name" value="GDHRDH"/>
</dbReference>
<dbReference type="PRINTS" id="PR00080">
    <property type="entry name" value="SDRFAMILY"/>
</dbReference>
<dbReference type="PANTHER" id="PTHR43976">
    <property type="entry name" value="SHORT CHAIN DEHYDROGENASE"/>
    <property type="match status" value="1"/>
</dbReference>
<keyword evidence="5" id="KW-1185">Reference proteome</keyword>
<protein>
    <submittedName>
        <fullName evidence="4">NAD-P-binding protein</fullName>
    </submittedName>
</protein>
<dbReference type="InterPro" id="IPR002347">
    <property type="entry name" value="SDR_fam"/>
</dbReference>
<evidence type="ECO:0000256" key="2">
    <source>
        <dbReference type="ARBA" id="ARBA00023002"/>
    </source>
</evidence>
<evidence type="ECO:0000256" key="3">
    <source>
        <dbReference type="RuleBase" id="RU000363"/>
    </source>
</evidence>
<dbReference type="CDD" id="cd05374">
    <property type="entry name" value="17beta-HSD-like_SDR_c"/>
    <property type="match status" value="1"/>
</dbReference>
<dbReference type="Pfam" id="PF00106">
    <property type="entry name" value="adh_short"/>
    <property type="match status" value="1"/>
</dbReference>
<dbReference type="InterPro" id="IPR036291">
    <property type="entry name" value="NAD(P)-bd_dom_sf"/>
</dbReference>
<gene>
    <name evidence="4" type="ORF">OH76DRAFT_1488109</name>
</gene>
<accession>A0A371CS48</accession>
<evidence type="ECO:0000313" key="4">
    <source>
        <dbReference type="EMBL" id="RDX43110.1"/>
    </source>
</evidence>
<dbReference type="OrthoDB" id="1274115at2759"/>
<dbReference type="STRING" id="139420.A0A371CS48"/>
<dbReference type="PANTHER" id="PTHR43976:SF16">
    <property type="entry name" value="SHORT-CHAIN DEHYDROGENASE_REDUCTASE FAMILY PROTEIN"/>
    <property type="match status" value="1"/>
</dbReference>
<name>A0A371CS48_9APHY</name>
<reference evidence="4 5" key="1">
    <citation type="journal article" date="2018" name="Biotechnol. Biofuels">
        <title>Integrative visual omics of the white-rot fungus Polyporus brumalis exposes the biotechnological potential of its oxidative enzymes for delignifying raw plant biomass.</title>
        <authorList>
            <person name="Miyauchi S."/>
            <person name="Rancon A."/>
            <person name="Drula E."/>
            <person name="Hage H."/>
            <person name="Chaduli D."/>
            <person name="Favel A."/>
            <person name="Grisel S."/>
            <person name="Henrissat B."/>
            <person name="Herpoel-Gimbert I."/>
            <person name="Ruiz-Duenas F.J."/>
            <person name="Chevret D."/>
            <person name="Hainaut M."/>
            <person name="Lin J."/>
            <person name="Wang M."/>
            <person name="Pangilinan J."/>
            <person name="Lipzen A."/>
            <person name="Lesage-Meessen L."/>
            <person name="Navarro D."/>
            <person name="Riley R."/>
            <person name="Grigoriev I.V."/>
            <person name="Zhou S."/>
            <person name="Raouche S."/>
            <person name="Rosso M.N."/>
        </authorList>
    </citation>
    <scope>NUCLEOTIDE SEQUENCE [LARGE SCALE GENOMIC DNA]</scope>
    <source>
        <strain evidence="4 5">BRFM 1820</strain>
    </source>
</reference>
<organism evidence="4 5">
    <name type="scientific">Lentinus brumalis</name>
    <dbReference type="NCBI Taxonomy" id="2498619"/>
    <lineage>
        <taxon>Eukaryota</taxon>
        <taxon>Fungi</taxon>
        <taxon>Dikarya</taxon>
        <taxon>Basidiomycota</taxon>
        <taxon>Agaricomycotina</taxon>
        <taxon>Agaricomycetes</taxon>
        <taxon>Polyporales</taxon>
        <taxon>Polyporaceae</taxon>
        <taxon>Lentinus</taxon>
    </lineage>
</organism>
<proteinExistence type="inferred from homology"/>
<dbReference type="InterPro" id="IPR051911">
    <property type="entry name" value="SDR_oxidoreductase"/>
</dbReference>
<evidence type="ECO:0000256" key="1">
    <source>
        <dbReference type="ARBA" id="ARBA00006484"/>
    </source>
</evidence>
<evidence type="ECO:0000313" key="5">
    <source>
        <dbReference type="Proteomes" id="UP000256964"/>
    </source>
</evidence>
<dbReference type="EMBL" id="KZ857470">
    <property type="protein sequence ID" value="RDX43110.1"/>
    <property type="molecule type" value="Genomic_DNA"/>
</dbReference>
<comment type="similarity">
    <text evidence="1 3">Belongs to the short-chain dehydrogenases/reductases (SDR) family.</text>
</comment>
<keyword evidence="2" id="KW-0560">Oxidoreductase</keyword>
<sequence length="288" mass="31630">MVEIRGELVWFITGTSSGLGRALVYAALKRGDCVIATARSLETIEDFPKTDKIRLMQLDVTEGFARIQAKLNRAISFFGRVDVVVNNAGAGVPSILEEGGSDLLRKQFDVNLFGLVDVTNAALPHMRLRRSGTVVLIGSRSSWAQLPSAGLYASSKAAVRVLGEGLNEELSPFGIRTLIVEPGLFRTNFLDDPVYTGNPIPDYNAMREEIAKRRRGAQGHMNGDPAKAMELLVDVVRGEGKAKGKAWPLYLPLGWATDDAIQAKTKTILGVLDEWRDIIRDLDYDKEM</sequence>
<dbReference type="AlphaFoldDB" id="A0A371CS48"/>
<dbReference type="Proteomes" id="UP000256964">
    <property type="component" value="Unassembled WGS sequence"/>
</dbReference>